<feature type="transmembrane region" description="Helical" evidence="11">
    <location>
        <begin position="176"/>
        <end position="193"/>
    </location>
</feature>
<dbReference type="Gene3D" id="3.40.50.1000">
    <property type="entry name" value="HAD superfamily/HAD-like"/>
    <property type="match status" value="1"/>
</dbReference>
<keyword evidence="14" id="KW-1185">Reference proteome</keyword>
<dbReference type="FunFam" id="3.30.70.100:FF:000001">
    <property type="entry name" value="ATPase copper transporting beta"/>
    <property type="match status" value="1"/>
</dbReference>
<dbReference type="NCBIfam" id="TIGR01525">
    <property type="entry name" value="ATPase-IB_hvy"/>
    <property type="match status" value="1"/>
</dbReference>
<comment type="similarity">
    <text evidence="2 11">Belongs to the cation transport ATPase (P-type) (TC 3.A.3) family. Type IB subfamily.</text>
</comment>
<dbReference type="EMBL" id="JAESVN010000001">
    <property type="protein sequence ID" value="MBL4916086.1"/>
    <property type="molecule type" value="Genomic_DNA"/>
</dbReference>
<dbReference type="PROSITE" id="PS00154">
    <property type="entry name" value="ATPASE_E1_E2"/>
    <property type="match status" value="1"/>
</dbReference>
<dbReference type="InterPro" id="IPR027256">
    <property type="entry name" value="P-typ_ATPase_IB"/>
</dbReference>
<dbReference type="GO" id="GO:0005524">
    <property type="term" value="F:ATP binding"/>
    <property type="evidence" value="ECO:0007669"/>
    <property type="project" value="UniProtKB-UniRule"/>
</dbReference>
<dbReference type="Proteomes" id="UP000648908">
    <property type="component" value="Unassembled WGS sequence"/>
</dbReference>
<dbReference type="InterPro" id="IPR023214">
    <property type="entry name" value="HAD_sf"/>
</dbReference>
<dbReference type="InterPro" id="IPR006121">
    <property type="entry name" value="HMA_dom"/>
</dbReference>
<feature type="transmembrane region" description="Helical" evidence="11">
    <location>
        <begin position="100"/>
        <end position="121"/>
    </location>
</feature>
<dbReference type="SFLD" id="SFLDF00027">
    <property type="entry name" value="p-type_atpase"/>
    <property type="match status" value="1"/>
</dbReference>
<dbReference type="InterPro" id="IPR044492">
    <property type="entry name" value="P_typ_ATPase_HD_dom"/>
</dbReference>
<feature type="transmembrane region" description="Helical" evidence="11">
    <location>
        <begin position="395"/>
        <end position="417"/>
    </location>
</feature>
<dbReference type="PRINTS" id="PR00943">
    <property type="entry name" value="CUATPASE"/>
</dbReference>
<dbReference type="GO" id="GO:0043682">
    <property type="term" value="F:P-type divalent copper transporter activity"/>
    <property type="evidence" value="ECO:0007669"/>
    <property type="project" value="TreeGrafter"/>
</dbReference>
<dbReference type="SUPFAM" id="SSF56784">
    <property type="entry name" value="HAD-like"/>
    <property type="match status" value="1"/>
</dbReference>
<evidence type="ECO:0000256" key="4">
    <source>
        <dbReference type="ARBA" id="ARBA00022692"/>
    </source>
</evidence>
<feature type="transmembrane region" description="Helical" evidence="11">
    <location>
        <begin position="766"/>
        <end position="785"/>
    </location>
</feature>
<comment type="caution">
    <text evidence="13">The sequence shown here is derived from an EMBL/GenBank/DDBJ whole genome shotgun (WGS) entry which is preliminary data.</text>
</comment>
<dbReference type="FunFam" id="2.70.150.10:FF:000020">
    <property type="entry name" value="Copper-exporting P-type ATPase A"/>
    <property type="match status" value="1"/>
</dbReference>
<comment type="subcellular location">
    <subcellularLocation>
        <location evidence="1">Cell membrane</location>
        <topology evidence="1">Multi-pass membrane protein</topology>
    </subcellularLocation>
</comment>
<dbReference type="InterPro" id="IPR017969">
    <property type="entry name" value="Heavy-metal-associated_CS"/>
</dbReference>
<feature type="transmembrane region" description="Helical" evidence="11">
    <location>
        <begin position="141"/>
        <end position="164"/>
    </location>
</feature>
<evidence type="ECO:0000256" key="6">
    <source>
        <dbReference type="ARBA" id="ARBA00022741"/>
    </source>
</evidence>
<dbReference type="Gene3D" id="3.40.1110.10">
    <property type="entry name" value="Calcium-transporting ATPase, cytoplasmic domain N"/>
    <property type="match status" value="1"/>
</dbReference>
<dbReference type="InterPro" id="IPR023299">
    <property type="entry name" value="ATPase_P-typ_cyto_dom_N"/>
</dbReference>
<protein>
    <submittedName>
        <fullName evidence="13">Copper-translocating P-type ATPase</fullName>
    </submittedName>
</protein>
<proteinExistence type="inferred from homology"/>
<dbReference type="SFLD" id="SFLDG00002">
    <property type="entry name" value="C1.7:_P-type_atpase_like"/>
    <property type="match status" value="1"/>
</dbReference>
<keyword evidence="9 11" id="KW-1133">Transmembrane helix</keyword>
<feature type="domain" description="HMA" evidence="12">
    <location>
        <begin position="1"/>
        <end position="54"/>
    </location>
</feature>
<dbReference type="InterPro" id="IPR036163">
    <property type="entry name" value="HMA_dom_sf"/>
</dbReference>
<evidence type="ECO:0000256" key="1">
    <source>
        <dbReference type="ARBA" id="ARBA00004651"/>
    </source>
</evidence>
<dbReference type="NCBIfam" id="TIGR01494">
    <property type="entry name" value="ATPase_P-type"/>
    <property type="match status" value="1"/>
</dbReference>
<dbReference type="GO" id="GO:0016887">
    <property type="term" value="F:ATP hydrolysis activity"/>
    <property type="evidence" value="ECO:0007669"/>
    <property type="project" value="InterPro"/>
</dbReference>
<dbReference type="Pfam" id="PF00702">
    <property type="entry name" value="Hydrolase"/>
    <property type="match status" value="1"/>
</dbReference>
<dbReference type="SUPFAM" id="SSF55008">
    <property type="entry name" value="HMA, heavy metal-associated domain"/>
    <property type="match status" value="2"/>
</dbReference>
<evidence type="ECO:0000313" key="14">
    <source>
        <dbReference type="Proteomes" id="UP000648908"/>
    </source>
</evidence>
<evidence type="ECO:0000256" key="10">
    <source>
        <dbReference type="ARBA" id="ARBA00023136"/>
    </source>
</evidence>
<evidence type="ECO:0000256" key="2">
    <source>
        <dbReference type="ARBA" id="ARBA00006024"/>
    </source>
</evidence>
<dbReference type="PROSITE" id="PS01047">
    <property type="entry name" value="HMA_1"/>
    <property type="match status" value="1"/>
</dbReference>
<evidence type="ECO:0000256" key="11">
    <source>
        <dbReference type="RuleBase" id="RU362081"/>
    </source>
</evidence>
<feature type="transmembrane region" description="Helical" evidence="11">
    <location>
        <begin position="423"/>
        <end position="446"/>
    </location>
</feature>
<evidence type="ECO:0000313" key="13">
    <source>
        <dbReference type="EMBL" id="MBL4916086.1"/>
    </source>
</evidence>
<dbReference type="GO" id="GO:0055070">
    <property type="term" value="P:copper ion homeostasis"/>
    <property type="evidence" value="ECO:0007669"/>
    <property type="project" value="TreeGrafter"/>
</dbReference>
<dbReference type="InterPro" id="IPR023298">
    <property type="entry name" value="ATPase_P-typ_TM_dom_sf"/>
</dbReference>
<evidence type="ECO:0000256" key="9">
    <source>
        <dbReference type="ARBA" id="ARBA00022989"/>
    </source>
</evidence>
<organism evidence="13 14">
    <name type="scientific">Szabonella alba</name>
    <dbReference type="NCBI Taxonomy" id="2804194"/>
    <lineage>
        <taxon>Bacteria</taxon>
        <taxon>Pseudomonadati</taxon>
        <taxon>Pseudomonadota</taxon>
        <taxon>Alphaproteobacteria</taxon>
        <taxon>Rhodobacterales</taxon>
        <taxon>Paracoccaceae</taxon>
        <taxon>Szabonella</taxon>
    </lineage>
</organism>
<dbReference type="InterPro" id="IPR001757">
    <property type="entry name" value="P_typ_ATPase"/>
</dbReference>
<evidence type="ECO:0000256" key="7">
    <source>
        <dbReference type="ARBA" id="ARBA00022840"/>
    </source>
</evidence>
<dbReference type="Pfam" id="PF00122">
    <property type="entry name" value="E1-E2_ATPase"/>
    <property type="match status" value="1"/>
</dbReference>
<evidence type="ECO:0000256" key="8">
    <source>
        <dbReference type="ARBA" id="ARBA00022967"/>
    </source>
</evidence>
<dbReference type="PANTHER" id="PTHR43520">
    <property type="entry name" value="ATP7, ISOFORM B"/>
    <property type="match status" value="1"/>
</dbReference>
<evidence type="ECO:0000256" key="5">
    <source>
        <dbReference type="ARBA" id="ARBA00022723"/>
    </source>
</evidence>
<dbReference type="AlphaFoldDB" id="A0A8K0V891"/>
<dbReference type="Pfam" id="PF00403">
    <property type="entry name" value="HMA"/>
    <property type="match status" value="2"/>
</dbReference>
<keyword evidence="6 11" id="KW-0547">Nucleotide-binding</keyword>
<evidence type="ECO:0000259" key="12">
    <source>
        <dbReference type="PROSITE" id="PS50846"/>
    </source>
</evidence>
<dbReference type="InterPro" id="IPR036412">
    <property type="entry name" value="HAD-like_sf"/>
</dbReference>
<keyword evidence="7 11" id="KW-0067">ATP-binding</keyword>
<sequence length="794" mass="81712">MSCAACVGRVERVLSAVDGAGQARVNLAAGRASVKGGAATDLAAALSRAGFTAREDHLRLSVTGMDCASCIGRVEAALTALPGVTEARVNLAAGTADVRFLAGSLTVNTLISAISGIGYVANLQEKSASTPDASLPLRRDFWLAALLALPVFLSEMGGHVVPALHHGLHGVIGQQGLWILQFLLTTLLLIGPGRQFFIRGWAALRHAAPDMNALVMIGTGAAWIYSSIATFAPALLPAASRAVYFESAAVIVTLILLGRWMEARAKGQSGAAIARLVGLQPRQALVETDGGTEERPIAALHPGDILHLRPGERVAVDGAVIDGNSWLDEAMLTGEPQPVAKGPGDAVTGGTVNGTGALRYRAMRVGQDTVLAQIIRLVADAQGARLPVQDLVNRITGWFVPAVLAVALATVGLWLLFGPEPRLTHALVAGVAVLIVACPCAMGLAVPVSIMVGTGRAAELGVLFRRGDALQALQGIGILALDKTGTLTAGQPELTDIALAGGEDEPAILAAIAAIEARSEHPLARAICRAANARGLDLPAVTAFTALPGHGVSAEIAGARWIIGADRLMRAEGVETAPLSDRADGWAAEGRSPVYAARDGRIVAALAVADPVKPGTPEALARLRALGLRLVMVTGDNRAAAAAIAARLGLDEVRAEILPEGKVAVLAELMQQGRTGFVGDGINDAPALARADVGIAIGTGTDVAMESADVVLVSGDLRGVVAALEISRATMRNIRQNLFWAFGYNIALIPVAVGLFYPAFGMQLSPMLAAGAMAASSLLVLGNALRLRFAGGRA</sequence>
<dbReference type="Gene3D" id="2.70.150.10">
    <property type="entry name" value="Calcium-transporting ATPase, cytoplasmic transduction domain A"/>
    <property type="match status" value="1"/>
</dbReference>
<dbReference type="InterPro" id="IPR059000">
    <property type="entry name" value="ATPase_P-type_domA"/>
</dbReference>
<dbReference type="InterPro" id="IPR008250">
    <property type="entry name" value="ATPase_P-typ_transduc_dom_A_sf"/>
</dbReference>
<feature type="transmembrane region" description="Helical" evidence="11">
    <location>
        <begin position="214"/>
        <end position="236"/>
    </location>
</feature>
<feature type="transmembrane region" description="Helical" evidence="11">
    <location>
        <begin position="738"/>
        <end position="760"/>
    </location>
</feature>
<keyword evidence="5 11" id="KW-0479">Metal-binding</keyword>
<reference evidence="13" key="1">
    <citation type="submission" date="2021-01" db="EMBL/GenBank/DDBJ databases">
        <title>Tabrizicola alba sp. nov. a motile alkaliphilic bacterium isolated from a soda lake.</title>
        <authorList>
            <person name="Szuroczki S."/>
            <person name="Abbaszade G."/>
            <person name="Schumann P."/>
            <person name="Toth E."/>
        </authorList>
    </citation>
    <scope>NUCLEOTIDE SEQUENCE</scope>
    <source>
        <strain evidence="13">DMG-N-6</strain>
    </source>
</reference>
<dbReference type="PANTHER" id="PTHR43520:SF8">
    <property type="entry name" value="P-TYPE CU(+) TRANSPORTER"/>
    <property type="match status" value="1"/>
</dbReference>
<dbReference type="PRINTS" id="PR00119">
    <property type="entry name" value="CATATPASE"/>
</dbReference>
<name>A0A8K0V891_9RHOB</name>
<dbReference type="GO" id="GO:0060003">
    <property type="term" value="P:copper ion export"/>
    <property type="evidence" value="ECO:0007669"/>
    <property type="project" value="UniProtKB-ARBA"/>
</dbReference>
<accession>A0A8K0V891</accession>
<dbReference type="PROSITE" id="PS50846">
    <property type="entry name" value="HMA_2"/>
    <property type="match status" value="2"/>
</dbReference>
<dbReference type="SUPFAM" id="SSF81653">
    <property type="entry name" value="Calcium ATPase, transduction domain A"/>
    <property type="match status" value="1"/>
</dbReference>
<dbReference type="GO" id="GO:0005886">
    <property type="term" value="C:plasma membrane"/>
    <property type="evidence" value="ECO:0007669"/>
    <property type="project" value="UniProtKB-SubCell"/>
</dbReference>
<dbReference type="SUPFAM" id="SSF81665">
    <property type="entry name" value="Calcium ATPase, transmembrane domain M"/>
    <property type="match status" value="1"/>
</dbReference>
<gene>
    <name evidence="13" type="ORF">JL811_02530</name>
</gene>
<feature type="domain" description="HMA" evidence="12">
    <location>
        <begin position="56"/>
        <end position="122"/>
    </location>
</feature>
<keyword evidence="10 11" id="KW-0472">Membrane</keyword>
<keyword evidence="3 11" id="KW-1003">Cell membrane</keyword>
<dbReference type="NCBIfam" id="TIGR01511">
    <property type="entry name" value="ATPase-IB1_Cu"/>
    <property type="match status" value="1"/>
</dbReference>
<keyword evidence="4 11" id="KW-0812">Transmembrane</keyword>
<dbReference type="CDD" id="cd02094">
    <property type="entry name" value="P-type_ATPase_Cu-like"/>
    <property type="match status" value="1"/>
</dbReference>
<dbReference type="Gene3D" id="3.30.70.100">
    <property type="match status" value="2"/>
</dbReference>
<dbReference type="GO" id="GO:0005507">
    <property type="term" value="F:copper ion binding"/>
    <property type="evidence" value="ECO:0007669"/>
    <property type="project" value="TreeGrafter"/>
</dbReference>
<dbReference type="CDD" id="cd00371">
    <property type="entry name" value="HMA"/>
    <property type="match status" value="2"/>
</dbReference>
<evidence type="ECO:0000256" key="3">
    <source>
        <dbReference type="ARBA" id="ARBA00022475"/>
    </source>
</evidence>
<dbReference type="InterPro" id="IPR018303">
    <property type="entry name" value="ATPase_P-typ_P_site"/>
</dbReference>
<keyword evidence="8" id="KW-1278">Translocase</keyword>
<dbReference type="SFLD" id="SFLDS00003">
    <property type="entry name" value="Haloacid_Dehalogenase"/>
    <property type="match status" value="1"/>
</dbReference>